<evidence type="ECO:0000259" key="8">
    <source>
        <dbReference type="Pfam" id="PF01478"/>
    </source>
</evidence>
<feature type="transmembrane region" description="Helical" evidence="7">
    <location>
        <begin position="208"/>
        <end position="237"/>
    </location>
</feature>
<evidence type="ECO:0000256" key="5">
    <source>
        <dbReference type="ARBA" id="ARBA00022989"/>
    </source>
</evidence>
<comment type="subcellular location">
    <subcellularLocation>
        <location evidence="1">Cell membrane</location>
        <topology evidence="1">Multi-pass membrane protein</topology>
    </subcellularLocation>
</comment>
<dbReference type="GO" id="GO:0006465">
    <property type="term" value="P:signal peptide processing"/>
    <property type="evidence" value="ECO:0007669"/>
    <property type="project" value="TreeGrafter"/>
</dbReference>
<feature type="transmembrane region" description="Helical" evidence="7">
    <location>
        <begin position="257"/>
        <end position="282"/>
    </location>
</feature>
<dbReference type="Pfam" id="PF01478">
    <property type="entry name" value="Peptidase_A24"/>
    <property type="match status" value="1"/>
</dbReference>
<keyword evidence="3" id="KW-1003">Cell membrane</keyword>
<sequence length="285" mass="31289">MDTKMFQGIMIFILGLLFGSFANVCIWRIPRKEEIVFTPSHCPRCLGGIRWYDNIPVLSYLFLGRKCRSCKAQISWRYPLVEILSALLFLGIYLKFGADWRLAGYIPFVWAMLVISAIDIEHYIIPDVFSLSGLAMGLLLAALATFGVPVDLTVFGRGDVLSQWPLVDSAIGVVLGGGFLWLAAWLGEKVFKQEAMGGGDIKLAAMIGAFFGWKAVLVSFFLAFLAGSVVGLLLILLGRAKKSEAPEGIKPKAMVPFGPFLALGGILSLFWGRELLGVYLSFFGM</sequence>
<evidence type="ECO:0000313" key="10">
    <source>
        <dbReference type="EMBL" id="OGF14156.1"/>
    </source>
</evidence>
<keyword evidence="6 7" id="KW-0472">Membrane</keyword>
<dbReference type="Pfam" id="PF06750">
    <property type="entry name" value="A24_N_bact"/>
    <property type="match status" value="1"/>
</dbReference>
<evidence type="ECO:0000256" key="7">
    <source>
        <dbReference type="SAM" id="Phobius"/>
    </source>
</evidence>
<dbReference type="EMBL" id="MFFM01000007">
    <property type="protein sequence ID" value="OGF14156.1"/>
    <property type="molecule type" value="Genomic_DNA"/>
</dbReference>
<dbReference type="PANTHER" id="PTHR30487:SF0">
    <property type="entry name" value="PREPILIN LEADER PEPTIDASE_N-METHYLTRANSFERASE-RELATED"/>
    <property type="match status" value="1"/>
</dbReference>
<feature type="transmembrane region" description="Helical" evidence="7">
    <location>
        <begin position="128"/>
        <end position="150"/>
    </location>
</feature>
<dbReference type="InterPro" id="IPR000045">
    <property type="entry name" value="Prepilin_IV_endopep_pep"/>
</dbReference>
<evidence type="ECO:0000313" key="11">
    <source>
        <dbReference type="Proteomes" id="UP000177230"/>
    </source>
</evidence>
<evidence type="ECO:0000256" key="6">
    <source>
        <dbReference type="ARBA" id="ARBA00023136"/>
    </source>
</evidence>
<comment type="similarity">
    <text evidence="2">Belongs to the peptidase A24 family.</text>
</comment>
<evidence type="ECO:0000256" key="2">
    <source>
        <dbReference type="ARBA" id="ARBA00005801"/>
    </source>
</evidence>
<gene>
    <name evidence="10" type="ORF">A2024_07360</name>
</gene>
<feature type="transmembrane region" description="Helical" evidence="7">
    <location>
        <begin position="102"/>
        <end position="121"/>
    </location>
</feature>
<comment type="caution">
    <text evidence="10">The sequence shown here is derived from an EMBL/GenBank/DDBJ whole genome shotgun (WGS) entry which is preliminary data.</text>
</comment>
<organism evidence="10 11">
    <name type="scientific">Candidatus Edwardsbacteria bacterium GWF2_54_11</name>
    <dbReference type="NCBI Taxonomy" id="1817851"/>
    <lineage>
        <taxon>Bacteria</taxon>
        <taxon>Candidatus Edwardsiibacteriota</taxon>
    </lineage>
</organism>
<feature type="domain" description="Prepilin type IV endopeptidase peptidase" evidence="8">
    <location>
        <begin position="108"/>
        <end position="232"/>
    </location>
</feature>
<dbReference type="GO" id="GO:0004190">
    <property type="term" value="F:aspartic-type endopeptidase activity"/>
    <property type="evidence" value="ECO:0007669"/>
    <property type="project" value="InterPro"/>
</dbReference>
<evidence type="ECO:0008006" key="12">
    <source>
        <dbReference type="Google" id="ProtNLM"/>
    </source>
</evidence>
<dbReference type="InterPro" id="IPR050882">
    <property type="entry name" value="Prepilin_peptidase/N-MTase"/>
</dbReference>
<feature type="transmembrane region" description="Helical" evidence="7">
    <location>
        <begin position="78"/>
        <end position="96"/>
    </location>
</feature>
<dbReference type="InterPro" id="IPR010627">
    <property type="entry name" value="Prepilin_pept_A24_N"/>
</dbReference>
<evidence type="ECO:0000256" key="1">
    <source>
        <dbReference type="ARBA" id="ARBA00004651"/>
    </source>
</evidence>
<keyword evidence="5 7" id="KW-1133">Transmembrane helix</keyword>
<feature type="domain" description="Prepilin peptidase A24 N-terminal" evidence="9">
    <location>
        <begin position="13"/>
        <end position="96"/>
    </location>
</feature>
<dbReference type="Gene3D" id="1.20.120.1220">
    <property type="match status" value="1"/>
</dbReference>
<name>A0A1F5RI97_9BACT</name>
<keyword evidence="4 7" id="KW-0812">Transmembrane</keyword>
<dbReference type="AlphaFoldDB" id="A0A1F5RI97"/>
<feature type="transmembrane region" description="Helical" evidence="7">
    <location>
        <begin position="6"/>
        <end position="27"/>
    </location>
</feature>
<evidence type="ECO:0000256" key="4">
    <source>
        <dbReference type="ARBA" id="ARBA00022692"/>
    </source>
</evidence>
<protein>
    <recommendedName>
        <fullName evidence="12">Prepilin peptidase</fullName>
    </recommendedName>
</protein>
<reference evidence="10 11" key="1">
    <citation type="journal article" date="2016" name="Nat. Commun.">
        <title>Thousands of microbial genomes shed light on interconnected biogeochemical processes in an aquifer system.</title>
        <authorList>
            <person name="Anantharaman K."/>
            <person name="Brown C.T."/>
            <person name="Hug L.A."/>
            <person name="Sharon I."/>
            <person name="Castelle C.J."/>
            <person name="Probst A.J."/>
            <person name="Thomas B.C."/>
            <person name="Singh A."/>
            <person name="Wilkins M.J."/>
            <person name="Karaoz U."/>
            <person name="Brodie E.L."/>
            <person name="Williams K.H."/>
            <person name="Hubbard S.S."/>
            <person name="Banfield J.F."/>
        </authorList>
    </citation>
    <scope>NUCLEOTIDE SEQUENCE [LARGE SCALE GENOMIC DNA]</scope>
</reference>
<evidence type="ECO:0000256" key="3">
    <source>
        <dbReference type="ARBA" id="ARBA00022475"/>
    </source>
</evidence>
<feature type="transmembrane region" description="Helical" evidence="7">
    <location>
        <begin position="170"/>
        <end position="187"/>
    </location>
</feature>
<dbReference type="Proteomes" id="UP000177230">
    <property type="component" value="Unassembled WGS sequence"/>
</dbReference>
<evidence type="ECO:0000259" key="9">
    <source>
        <dbReference type="Pfam" id="PF06750"/>
    </source>
</evidence>
<proteinExistence type="inferred from homology"/>
<accession>A0A1F5RI97</accession>
<dbReference type="GO" id="GO:0005886">
    <property type="term" value="C:plasma membrane"/>
    <property type="evidence" value="ECO:0007669"/>
    <property type="project" value="UniProtKB-SubCell"/>
</dbReference>
<dbReference type="PANTHER" id="PTHR30487">
    <property type="entry name" value="TYPE 4 PREPILIN-LIKE PROTEINS LEADER PEPTIDE-PROCESSING ENZYME"/>
    <property type="match status" value="1"/>
</dbReference>